<name>A0A816U9G5_BRANA</name>
<dbReference type="EMBL" id="HG994372">
    <property type="protein sequence ID" value="CAF2105266.1"/>
    <property type="molecule type" value="Genomic_DNA"/>
</dbReference>
<keyword evidence="1" id="KW-0732">Signal</keyword>
<proteinExistence type="predicted"/>
<evidence type="ECO:0000256" key="1">
    <source>
        <dbReference type="SAM" id="SignalP"/>
    </source>
</evidence>
<gene>
    <name evidence="2" type="ORF">DARMORV10_C08P01120.1</name>
</gene>
<dbReference type="Proteomes" id="UP001295469">
    <property type="component" value="Chromosome C08"/>
</dbReference>
<sequence length="92" mass="10764">IALFRSVLFFCRFVFLCKLSKSLLTFHHYFHFFNGHSRPPSSPVSESHHHRCFLCGQHHYRVCFFSGQGFVDVVVWDLRGVDGVVVDMGLWM</sequence>
<feature type="non-terminal residue" evidence="2">
    <location>
        <position position="1"/>
    </location>
</feature>
<organism evidence="2">
    <name type="scientific">Brassica napus</name>
    <name type="common">Rape</name>
    <dbReference type="NCBI Taxonomy" id="3708"/>
    <lineage>
        <taxon>Eukaryota</taxon>
        <taxon>Viridiplantae</taxon>
        <taxon>Streptophyta</taxon>
        <taxon>Embryophyta</taxon>
        <taxon>Tracheophyta</taxon>
        <taxon>Spermatophyta</taxon>
        <taxon>Magnoliopsida</taxon>
        <taxon>eudicotyledons</taxon>
        <taxon>Gunneridae</taxon>
        <taxon>Pentapetalae</taxon>
        <taxon>rosids</taxon>
        <taxon>malvids</taxon>
        <taxon>Brassicales</taxon>
        <taxon>Brassicaceae</taxon>
        <taxon>Brassiceae</taxon>
        <taxon>Brassica</taxon>
    </lineage>
</organism>
<feature type="signal peptide" evidence="1">
    <location>
        <begin position="1"/>
        <end position="22"/>
    </location>
</feature>
<protein>
    <submittedName>
        <fullName evidence="2">(rape) hypothetical protein</fullName>
    </submittedName>
</protein>
<dbReference type="AlphaFoldDB" id="A0A816U9G5"/>
<reference evidence="2" key="1">
    <citation type="submission" date="2021-01" db="EMBL/GenBank/DDBJ databases">
        <authorList>
            <consortium name="Genoscope - CEA"/>
            <person name="William W."/>
        </authorList>
    </citation>
    <scope>NUCLEOTIDE SEQUENCE</scope>
</reference>
<accession>A0A816U9G5</accession>
<evidence type="ECO:0000313" key="2">
    <source>
        <dbReference type="EMBL" id="CAF2105266.1"/>
    </source>
</evidence>
<feature type="chain" id="PRO_5032351298" evidence="1">
    <location>
        <begin position="23"/>
        <end position="92"/>
    </location>
</feature>